<organism evidence="1 2">
    <name type="scientific">Brevibacterium samyangense</name>
    <dbReference type="NCBI Taxonomy" id="366888"/>
    <lineage>
        <taxon>Bacteria</taxon>
        <taxon>Bacillati</taxon>
        <taxon>Actinomycetota</taxon>
        <taxon>Actinomycetes</taxon>
        <taxon>Micrococcales</taxon>
        <taxon>Brevibacteriaceae</taxon>
        <taxon>Brevibacterium</taxon>
    </lineage>
</organism>
<gene>
    <name evidence="1" type="ORF">GCM10009755_02850</name>
</gene>
<dbReference type="Gene3D" id="3.40.50.2000">
    <property type="entry name" value="Glycogen Phosphorylase B"/>
    <property type="match status" value="2"/>
</dbReference>
<comment type="caution">
    <text evidence="1">The sequence shown here is derived from an EMBL/GenBank/DDBJ whole genome shotgun (WGS) entry which is preliminary data.</text>
</comment>
<name>A0ABP5ELY9_9MICO</name>
<dbReference type="Proteomes" id="UP001500755">
    <property type="component" value="Unassembled WGS sequence"/>
</dbReference>
<accession>A0ABP5ELY9</accession>
<dbReference type="SUPFAM" id="SSF53756">
    <property type="entry name" value="UDP-Glycosyltransferase/glycogen phosphorylase"/>
    <property type="match status" value="1"/>
</dbReference>
<keyword evidence="2" id="KW-1185">Reference proteome</keyword>
<evidence type="ECO:0008006" key="3">
    <source>
        <dbReference type="Google" id="ProtNLM"/>
    </source>
</evidence>
<sequence>MIESGLGGRLVPLTRGDEDVAAIAEALVATLTDPRLDDMRAHNLRRAEEYSADAVRRRWEDLFRDGTVRSTDEALREER</sequence>
<evidence type="ECO:0000313" key="1">
    <source>
        <dbReference type="EMBL" id="GAA1998909.1"/>
    </source>
</evidence>
<reference evidence="2" key="1">
    <citation type="journal article" date="2019" name="Int. J. Syst. Evol. Microbiol.">
        <title>The Global Catalogue of Microorganisms (GCM) 10K type strain sequencing project: providing services to taxonomists for standard genome sequencing and annotation.</title>
        <authorList>
            <consortium name="The Broad Institute Genomics Platform"/>
            <consortium name="The Broad Institute Genome Sequencing Center for Infectious Disease"/>
            <person name="Wu L."/>
            <person name="Ma J."/>
        </authorList>
    </citation>
    <scope>NUCLEOTIDE SEQUENCE [LARGE SCALE GENOMIC DNA]</scope>
    <source>
        <strain evidence="2">JCM 14546</strain>
    </source>
</reference>
<dbReference type="EMBL" id="BAAANO010000004">
    <property type="protein sequence ID" value="GAA1998909.1"/>
    <property type="molecule type" value="Genomic_DNA"/>
</dbReference>
<dbReference type="RefSeq" id="WP_344306302.1">
    <property type="nucleotide sequence ID" value="NZ_BAAANO010000004.1"/>
</dbReference>
<evidence type="ECO:0000313" key="2">
    <source>
        <dbReference type="Proteomes" id="UP001500755"/>
    </source>
</evidence>
<proteinExistence type="predicted"/>
<protein>
    <recommendedName>
        <fullName evidence="3">Glycosyl transferases group 1</fullName>
    </recommendedName>
</protein>